<evidence type="ECO:0000256" key="3">
    <source>
        <dbReference type="ARBA" id="ARBA00023163"/>
    </source>
</evidence>
<dbReference type="InterPro" id="IPR036388">
    <property type="entry name" value="WH-like_DNA-bd_sf"/>
</dbReference>
<evidence type="ECO:0000256" key="2">
    <source>
        <dbReference type="ARBA" id="ARBA00023125"/>
    </source>
</evidence>
<protein>
    <submittedName>
        <fullName evidence="5">Helix-turn-helix domain-containing protein</fullName>
    </submittedName>
</protein>
<dbReference type="InterPro" id="IPR051081">
    <property type="entry name" value="HTH_MetalResp_TranReg"/>
</dbReference>
<dbReference type="Gene3D" id="1.10.10.10">
    <property type="entry name" value="Winged helix-like DNA-binding domain superfamily/Winged helix DNA-binding domain"/>
    <property type="match status" value="1"/>
</dbReference>
<dbReference type="Pfam" id="PF12840">
    <property type="entry name" value="HTH_20"/>
    <property type="match status" value="1"/>
</dbReference>
<dbReference type="CDD" id="cd00090">
    <property type="entry name" value="HTH_ARSR"/>
    <property type="match status" value="1"/>
</dbReference>
<organism evidence="5 6">
    <name type="scientific">Kitasatospora saccharophila</name>
    <dbReference type="NCBI Taxonomy" id="407973"/>
    <lineage>
        <taxon>Bacteria</taxon>
        <taxon>Bacillati</taxon>
        <taxon>Actinomycetota</taxon>
        <taxon>Actinomycetes</taxon>
        <taxon>Kitasatosporales</taxon>
        <taxon>Streptomycetaceae</taxon>
        <taxon>Kitasatospora</taxon>
    </lineage>
</organism>
<keyword evidence="3" id="KW-0804">Transcription</keyword>
<keyword evidence="1" id="KW-0805">Transcription regulation</keyword>
<comment type="caution">
    <text evidence="5">The sequence shown here is derived from an EMBL/GenBank/DDBJ whole genome shotgun (WGS) entry which is preliminary data.</text>
</comment>
<dbReference type="InterPro" id="IPR011991">
    <property type="entry name" value="ArsR-like_HTH"/>
</dbReference>
<evidence type="ECO:0000256" key="1">
    <source>
        <dbReference type="ARBA" id="ARBA00023015"/>
    </source>
</evidence>
<sequence>MYVPGMADELPTAARRITDALALSALAHPLRRRLLDLLKVHGPATVGLLAERSGEAVGSASHHLRVLAKAELIEEAPELARDRRERWWRLTAAEVRWARGDFTGDPAAAAAHEAAGSLLLERQFALLRSWAARSAGYPEPWREGCAMSAETWLRLTPGEAREFNAQLLALIDSWASRTVPADGAARESVLVVGHTVPAAP</sequence>
<proteinExistence type="predicted"/>
<name>A0ABP5JMG1_9ACTN</name>
<evidence type="ECO:0000313" key="5">
    <source>
        <dbReference type="EMBL" id="GAA2117546.1"/>
    </source>
</evidence>
<evidence type="ECO:0000259" key="4">
    <source>
        <dbReference type="SMART" id="SM00418"/>
    </source>
</evidence>
<dbReference type="Proteomes" id="UP001500897">
    <property type="component" value="Unassembled WGS sequence"/>
</dbReference>
<accession>A0ABP5JMG1</accession>
<dbReference type="InterPro" id="IPR001845">
    <property type="entry name" value="HTH_ArsR_DNA-bd_dom"/>
</dbReference>
<keyword evidence="2" id="KW-0238">DNA-binding</keyword>
<dbReference type="PANTHER" id="PTHR33154">
    <property type="entry name" value="TRANSCRIPTIONAL REGULATOR, ARSR FAMILY"/>
    <property type="match status" value="1"/>
</dbReference>
<keyword evidence="6" id="KW-1185">Reference proteome</keyword>
<dbReference type="SMART" id="SM00418">
    <property type="entry name" value="HTH_ARSR"/>
    <property type="match status" value="1"/>
</dbReference>
<feature type="domain" description="HTH arsR-type" evidence="4">
    <location>
        <begin position="21"/>
        <end position="104"/>
    </location>
</feature>
<reference evidence="6" key="1">
    <citation type="journal article" date="2019" name="Int. J. Syst. Evol. Microbiol.">
        <title>The Global Catalogue of Microorganisms (GCM) 10K type strain sequencing project: providing services to taxonomists for standard genome sequencing and annotation.</title>
        <authorList>
            <consortium name="The Broad Institute Genomics Platform"/>
            <consortium name="The Broad Institute Genome Sequencing Center for Infectious Disease"/>
            <person name="Wu L."/>
            <person name="Ma J."/>
        </authorList>
    </citation>
    <scope>NUCLEOTIDE SEQUENCE [LARGE SCALE GENOMIC DNA]</scope>
    <source>
        <strain evidence="6">JCM 14559</strain>
    </source>
</reference>
<gene>
    <name evidence="5" type="ORF">GCM10009759_64010</name>
</gene>
<dbReference type="SUPFAM" id="SSF46785">
    <property type="entry name" value="Winged helix' DNA-binding domain"/>
    <property type="match status" value="1"/>
</dbReference>
<dbReference type="PANTHER" id="PTHR33154:SF15">
    <property type="entry name" value="REGULATORY PROTEIN ARSR"/>
    <property type="match status" value="1"/>
</dbReference>
<dbReference type="InterPro" id="IPR036390">
    <property type="entry name" value="WH_DNA-bd_sf"/>
</dbReference>
<evidence type="ECO:0000313" key="6">
    <source>
        <dbReference type="Proteomes" id="UP001500897"/>
    </source>
</evidence>
<dbReference type="EMBL" id="BAAANS010000059">
    <property type="protein sequence ID" value="GAA2117546.1"/>
    <property type="molecule type" value="Genomic_DNA"/>
</dbReference>